<evidence type="ECO:0000313" key="2">
    <source>
        <dbReference type="Proteomes" id="UP000887159"/>
    </source>
</evidence>
<gene>
    <name evidence="1" type="ORF">TNCV_2398241</name>
</gene>
<organism evidence="1 2">
    <name type="scientific">Trichonephila clavipes</name>
    <name type="common">Golden silk orbweaver</name>
    <name type="synonym">Nephila clavipes</name>
    <dbReference type="NCBI Taxonomy" id="2585209"/>
    <lineage>
        <taxon>Eukaryota</taxon>
        <taxon>Metazoa</taxon>
        <taxon>Ecdysozoa</taxon>
        <taxon>Arthropoda</taxon>
        <taxon>Chelicerata</taxon>
        <taxon>Arachnida</taxon>
        <taxon>Araneae</taxon>
        <taxon>Araneomorphae</taxon>
        <taxon>Entelegynae</taxon>
        <taxon>Araneoidea</taxon>
        <taxon>Nephilidae</taxon>
        <taxon>Trichonephila</taxon>
    </lineage>
</organism>
<name>A0A8X6SRF0_TRICX</name>
<protein>
    <submittedName>
        <fullName evidence="1">Uncharacterized protein</fullName>
    </submittedName>
</protein>
<reference evidence="1" key="1">
    <citation type="submission" date="2020-08" db="EMBL/GenBank/DDBJ databases">
        <title>Multicomponent nature underlies the extraordinary mechanical properties of spider dragline silk.</title>
        <authorList>
            <person name="Kono N."/>
            <person name="Nakamura H."/>
            <person name="Mori M."/>
            <person name="Yoshida Y."/>
            <person name="Ohtoshi R."/>
            <person name="Malay A.D."/>
            <person name="Moran D.A.P."/>
            <person name="Tomita M."/>
            <person name="Numata K."/>
            <person name="Arakawa K."/>
        </authorList>
    </citation>
    <scope>NUCLEOTIDE SEQUENCE</scope>
</reference>
<sequence length="80" mass="8858">MALEQTGFVSSQAKPAEIYSKKGLSDGLTKVDNRLGFDQEPRDRTYGGQGFPWLFKALGVLRHGSTFMNVCGNNALYQGW</sequence>
<proteinExistence type="predicted"/>
<dbReference type="AlphaFoldDB" id="A0A8X6SRF0"/>
<accession>A0A8X6SRF0</accession>
<keyword evidence="2" id="KW-1185">Reference proteome</keyword>
<dbReference type="Proteomes" id="UP000887159">
    <property type="component" value="Unassembled WGS sequence"/>
</dbReference>
<comment type="caution">
    <text evidence="1">The sequence shown here is derived from an EMBL/GenBank/DDBJ whole genome shotgun (WGS) entry which is preliminary data.</text>
</comment>
<evidence type="ECO:0000313" key="1">
    <source>
        <dbReference type="EMBL" id="GFY18599.1"/>
    </source>
</evidence>
<dbReference type="EMBL" id="BMAU01021349">
    <property type="protein sequence ID" value="GFY18599.1"/>
    <property type="molecule type" value="Genomic_DNA"/>
</dbReference>